<dbReference type="InterPro" id="IPR041685">
    <property type="entry name" value="AAA_GajA/Old/RecF-like"/>
</dbReference>
<sequence length="787" mass="86897">MDVHGPPVPTVLGRAARKIILRRARGVVRRPIEPRHTQAASDQRRCSVVSAGGDDDFTYFLSMGGMMHLSRIAVSGFRASVDGEMVCHLPGRFSVLIGANGVGKTTLTDALYLAHPGSRFPVLPRYGSATLAPERSTRTIKVEYRLGDSLAGEGRLGRQLHEVGHQRLGGVAQSWGVTLGRRLGSVTSKIEMTPGRSLDLDPYKLIYLPALRSPLDELARREARILVELLRAEQQRLNGTRNLVGLRARASQLLEELAKESIIDAVEKRIGGYLTDLSAGVSRQWSYIRGQVIDDTYLARVLEIMLAVMEGRRFARPLEVSGLGYVNLLHIAVILAAIPDSTEIPQDDGGQPPLTDIQQIEQAIRNSEQAEADSEAEEDSFFGAKPFHATVVIEEPEAHLHPQLQHGLVRYLRRTVKKRPELQVILSSHATDVITSCAPEELVVVRQTAQGRVCRAVADVVPDKHRDVTLRKTRLHLDASRSAALFADRLVLVEGVTDAAVLREFGRTWAGEDARKQAFIDALSIVHMGWKVGQWPAHLLATRGQELCTKLAILVDSDLPFESNERKKPTWLSDHDPSVVDAFVSHPTLEPSITEGNEGLIEAALLEVDLPEPLVTARTVYELFRSARASKDGKPGVPAGRGSSKKGDFALAFAGVLAKANEAGPEQASCLPTVPDHMRRLFEFLYPPIPADETDPCEHIDEPDWLVLDDQRDMDEQQADDEVEFHWPDDWQKEEMAWAEATGHDPIPEPPDSAVPDPDAPPWEELQYWQPSPEGLANSHTSNDGFR</sequence>
<dbReference type="SUPFAM" id="SSF52540">
    <property type="entry name" value="P-loop containing nucleoside triphosphate hydrolases"/>
    <property type="match status" value="1"/>
</dbReference>
<proteinExistence type="predicted"/>
<gene>
    <name evidence="3" type="ORF">M4438_14710</name>
</gene>
<name>A0ABT0NU87_9ACTN</name>
<evidence type="ECO:0000313" key="4">
    <source>
        <dbReference type="Proteomes" id="UP001202052"/>
    </source>
</evidence>
<feature type="domain" description="AAA+ ATPase" evidence="2">
    <location>
        <begin position="90"/>
        <end position="448"/>
    </location>
</feature>
<dbReference type="RefSeq" id="WP_249460123.1">
    <property type="nucleotide sequence ID" value="NZ_JAMCCK010000021.1"/>
</dbReference>
<feature type="region of interest" description="Disordered" evidence="1">
    <location>
        <begin position="735"/>
        <end position="787"/>
    </location>
</feature>
<protein>
    <submittedName>
        <fullName evidence="3">AAA family ATPase</fullName>
    </submittedName>
</protein>
<accession>A0ABT0NU87</accession>
<dbReference type="Proteomes" id="UP001202052">
    <property type="component" value="Unassembled WGS sequence"/>
</dbReference>
<dbReference type="Gene3D" id="3.40.50.300">
    <property type="entry name" value="P-loop containing nucleotide triphosphate hydrolases"/>
    <property type="match status" value="1"/>
</dbReference>
<organism evidence="3 4">
    <name type="scientific">Streptomyces lavenduligriseus</name>
    <dbReference type="NCBI Taxonomy" id="67315"/>
    <lineage>
        <taxon>Bacteria</taxon>
        <taxon>Bacillati</taxon>
        <taxon>Actinomycetota</taxon>
        <taxon>Actinomycetes</taxon>
        <taxon>Kitasatosporales</taxon>
        <taxon>Streptomycetaceae</taxon>
        <taxon>Streptomyces</taxon>
    </lineage>
</organism>
<evidence type="ECO:0000313" key="3">
    <source>
        <dbReference type="EMBL" id="MCL3994756.1"/>
    </source>
</evidence>
<comment type="caution">
    <text evidence="3">The sequence shown here is derived from an EMBL/GenBank/DDBJ whole genome shotgun (WGS) entry which is preliminary data.</text>
</comment>
<feature type="compositionally biased region" description="Polar residues" evidence="1">
    <location>
        <begin position="778"/>
        <end position="787"/>
    </location>
</feature>
<evidence type="ECO:0000256" key="1">
    <source>
        <dbReference type="SAM" id="MobiDB-lite"/>
    </source>
</evidence>
<dbReference type="InterPro" id="IPR051396">
    <property type="entry name" value="Bact_Antivir_Def_Nuclease"/>
</dbReference>
<evidence type="ECO:0000259" key="2">
    <source>
        <dbReference type="SMART" id="SM00382"/>
    </source>
</evidence>
<dbReference type="InterPro" id="IPR027417">
    <property type="entry name" value="P-loop_NTPase"/>
</dbReference>
<dbReference type="EMBL" id="JAMCCK010000021">
    <property type="protein sequence ID" value="MCL3994756.1"/>
    <property type="molecule type" value="Genomic_DNA"/>
</dbReference>
<reference evidence="3 4" key="1">
    <citation type="submission" date="2022-05" db="EMBL/GenBank/DDBJ databases">
        <title>Genome Resource of Streptomyces lavenduligriseus GA1-1, a Strain with Broad-Spectrum Antifungal Activity against Phytopathogenic Fungi.</title>
        <authorList>
            <person name="Qi D."/>
        </authorList>
    </citation>
    <scope>NUCLEOTIDE SEQUENCE [LARGE SCALE GENOMIC DNA]</scope>
    <source>
        <strain evidence="3 4">GA1-1</strain>
    </source>
</reference>
<dbReference type="Pfam" id="PF13175">
    <property type="entry name" value="AAA_15"/>
    <property type="match status" value="1"/>
</dbReference>
<feature type="compositionally biased region" description="Pro residues" evidence="1">
    <location>
        <begin position="748"/>
        <end position="761"/>
    </location>
</feature>
<feature type="compositionally biased region" description="Basic and acidic residues" evidence="1">
    <location>
        <begin position="735"/>
        <end position="747"/>
    </location>
</feature>
<dbReference type="InterPro" id="IPR003593">
    <property type="entry name" value="AAA+_ATPase"/>
</dbReference>
<keyword evidence="4" id="KW-1185">Reference proteome</keyword>
<dbReference type="PANTHER" id="PTHR43581:SF4">
    <property type="entry name" value="ATP_GTP PHOSPHATASE"/>
    <property type="match status" value="1"/>
</dbReference>
<dbReference type="SMART" id="SM00382">
    <property type="entry name" value="AAA"/>
    <property type="match status" value="1"/>
</dbReference>
<dbReference type="PANTHER" id="PTHR43581">
    <property type="entry name" value="ATP/GTP PHOSPHATASE"/>
    <property type="match status" value="1"/>
</dbReference>